<dbReference type="PANTHER" id="PTHR35089:SF1">
    <property type="entry name" value="CHAPERONE PROTEIN SKP"/>
    <property type="match status" value="1"/>
</dbReference>
<dbReference type="Proteomes" id="UP000316426">
    <property type="component" value="Chromosome"/>
</dbReference>
<dbReference type="PANTHER" id="PTHR35089">
    <property type="entry name" value="CHAPERONE PROTEIN SKP"/>
    <property type="match status" value="1"/>
</dbReference>
<reference evidence="4 5" key="1">
    <citation type="submission" date="2019-02" db="EMBL/GenBank/DDBJ databases">
        <title>Deep-cultivation of Planctomycetes and their phenomic and genomic characterization uncovers novel biology.</title>
        <authorList>
            <person name="Wiegand S."/>
            <person name="Jogler M."/>
            <person name="Boedeker C."/>
            <person name="Pinto D."/>
            <person name="Vollmers J."/>
            <person name="Rivas-Marin E."/>
            <person name="Kohn T."/>
            <person name="Peeters S.H."/>
            <person name="Heuer A."/>
            <person name="Rast P."/>
            <person name="Oberbeckmann S."/>
            <person name="Bunk B."/>
            <person name="Jeske O."/>
            <person name="Meyerdierks A."/>
            <person name="Storesund J.E."/>
            <person name="Kallscheuer N."/>
            <person name="Luecker S."/>
            <person name="Lage O.M."/>
            <person name="Pohl T."/>
            <person name="Merkel B.J."/>
            <person name="Hornburger P."/>
            <person name="Mueller R.-W."/>
            <person name="Bruemmer F."/>
            <person name="Labrenz M."/>
            <person name="Spormann A.M."/>
            <person name="Op den Camp H."/>
            <person name="Overmann J."/>
            <person name="Amann R."/>
            <person name="Jetten M.S.M."/>
            <person name="Mascher T."/>
            <person name="Medema M.H."/>
            <person name="Devos D.P."/>
            <person name="Kaster A.-K."/>
            <person name="Ovreas L."/>
            <person name="Rohde M."/>
            <person name="Galperin M.Y."/>
            <person name="Jogler C."/>
        </authorList>
    </citation>
    <scope>NUCLEOTIDE SEQUENCE [LARGE SCALE GENOMIC DNA]</scope>
    <source>
        <strain evidence="4 5">Spa11</strain>
    </source>
</reference>
<keyword evidence="2 3" id="KW-0732">Signal</keyword>
<dbReference type="GO" id="GO:0005829">
    <property type="term" value="C:cytosol"/>
    <property type="evidence" value="ECO:0007669"/>
    <property type="project" value="TreeGrafter"/>
</dbReference>
<dbReference type="InterPro" id="IPR024930">
    <property type="entry name" value="Skp_dom_sf"/>
</dbReference>
<dbReference type="Gene3D" id="3.30.910.20">
    <property type="entry name" value="Skp domain"/>
    <property type="match status" value="1"/>
</dbReference>
<comment type="similarity">
    <text evidence="1">Belongs to the Skp family.</text>
</comment>
<feature type="chain" id="PRO_5022228532" evidence="3">
    <location>
        <begin position="25"/>
        <end position="208"/>
    </location>
</feature>
<accession>A0A518K681</accession>
<dbReference type="SMART" id="SM00935">
    <property type="entry name" value="OmpH"/>
    <property type="match status" value="1"/>
</dbReference>
<proteinExistence type="inferred from homology"/>
<dbReference type="KEGG" id="bmei:Spa11_14830"/>
<feature type="signal peptide" evidence="3">
    <location>
        <begin position="1"/>
        <end position="24"/>
    </location>
</feature>
<dbReference type="GO" id="GO:0051082">
    <property type="term" value="F:unfolded protein binding"/>
    <property type="evidence" value="ECO:0007669"/>
    <property type="project" value="InterPro"/>
</dbReference>
<dbReference type="SUPFAM" id="SSF111384">
    <property type="entry name" value="OmpH-like"/>
    <property type="match status" value="1"/>
</dbReference>
<evidence type="ECO:0000256" key="3">
    <source>
        <dbReference type="SAM" id="SignalP"/>
    </source>
</evidence>
<keyword evidence="5" id="KW-1185">Reference proteome</keyword>
<evidence type="ECO:0000256" key="1">
    <source>
        <dbReference type="ARBA" id="ARBA00009091"/>
    </source>
</evidence>
<gene>
    <name evidence="4" type="ORF">Spa11_14830</name>
</gene>
<dbReference type="AlphaFoldDB" id="A0A518K681"/>
<dbReference type="EMBL" id="CP036349">
    <property type="protein sequence ID" value="QDV73287.1"/>
    <property type="molecule type" value="Genomic_DNA"/>
</dbReference>
<evidence type="ECO:0000313" key="5">
    <source>
        <dbReference type="Proteomes" id="UP000316426"/>
    </source>
</evidence>
<evidence type="ECO:0000256" key="2">
    <source>
        <dbReference type="ARBA" id="ARBA00022729"/>
    </source>
</evidence>
<dbReference type="Pfam" id="PF03938">
    <property type="entry name" value="OmpH"/>
    <property type="match status" value="1"/>
</dbReference>
<dbReference type="RefSeq" id="WP_197529806.1">
    <property type="nucleotide sequence ID" value="NZ_CP036349.1"/>
</dbReference>
<dbReference type="GO" id="GO:0050821">
    <property type="term" value="P:protein stabilization"/>
    <property type="evidence" value="ECO:0007669"/>
    <property type="project" value="TreeGrafter"/>
</dbReference>
<name>A0A518K681_9BACT</name>
<sequence precursor="true">MKTQVMAALAALVAVAALGSPALAQNAAGANAQKYGVAVVDINYIFKNHQKFITAMDAMKTDFQAVEADVKGKQQKIMQAQEQQKTFTPGSPEFKQLDEQIVRMTAGLQVDVTQKRKELVDREAKIYFDTYVEVTDTIKLYAEHKGIGLVLRFNGEEADQNNRESILRSINKAVHFQNSIDITPDVLAYLNRSAVTQRPAGGAAATPR</sequence>
<protein>
    <submittedName>
        <fullName evidence="4">Outer membrane protein (OmpH-like)</fullName>
    </submittedName>
</protein>
<organism evidence="4 5">
    <name type="scientific">Botrimarina mediterranea</name>
    <dbReference type="NCBI Taxonomy" id="2528022"/>
    <lineage>
        <taxon>Bacteria</taxon>
        <taxon>Pseudomonadati</taxon>
        <taxon>Planctomycetota</taxon>
        <taxon>Planctomycetia</taxon>
        <taxon>Pirellulales</taxon>
        <taxon>Lacipirellulaceae</taxon>
        <taxon>Botrimarina</taxon>
    </lineage>
</organism>
<evidence type="ECO:0000313" key="4">
    <source>
        <dbReference type="EMBL" id="QDV73287.1"/>
    </source>
</evidence>
<dbReference type="InterPro" id="IPR005632">
    <property type="entry name" value="Chaperone_Skp"/>
</dbReference>